<sequence>MEKNQVSRFRLALIGGSAGGLDAILKIMSRLQQVPSYPIVIVLHRKADYDTLLVDLLENRTVIPVREAEEKITIENGYLYVAPADFHLLFESDGTFALDASEKVNYSRPSIDVSFISAAEVYRENLLCILLSGANADGTAGMKTARELGATCIVQAPQSAEVPFMPESALKEMEVDLVLAAESIGDFMARL</sequence>
<dbReference type="EMBL" id="BBWV01000001">
    <property type="protein sequence ID" value="GAO41879.1"/>
    <property type="molecule type" value="Genomic_DNA"/>
</dbReference>
<proteinExistence type="predicted"/>
<evidence type="ECO:0000256" key="3">
    <source>
        <dbReference type="ARBA" id="ARBA00048267"/>
    </source>
</evidence>
<dbReference type="PROSITE" id="PS50122">
    <property type="entry name" value="CHEB"/>
    <property type="match status" value="1"/>
</dbReference>
<dbReference type="SUPFAM" id="SSF52738">
    <property type="entry name" value="Methylesterase CheB, C-terminal domain"/>
    <property type="match status" value="1"/>
</dbReference>
<dbReference type="EC" id="3.1.1.61" evidence="2"/>
<dbReference type="PANTHER" id="PTHR42872">
    <property type="entry name" value="PROTEIN-GLUTAMATE METHYLESTERASE/PROTEIN-GLUTAMINE GLUTAMINASE"/>
    <property type="match status" value="1"/>
</dbReference>
<dbReference type="Proteomes" id="UP000033121">
    <property type="component" value="Unassembled WGS sequence"/>
</dbReference>
<comment type="catalytic activity">
    <reaction evidence="3">
        <text>[protein]-L-glutamate 5-O-methyl ester + H2O = L-glutamyl-[protein] + methanol + H(+)</text>
        <dbReference type="Rhea" id="RHEA:23236"/>
        <dbReference type="Rhea" id="RHEA-COMP:10208"/>
        <dbReference type="Rhea" id="RHEA-COMP:10311"/>
        <dbReference type="ChEBI" id="CHEBI:15377"/>
        <dbReference type="ChEBI" id="CHEBI:15378"/>
        <dbReference type="ChEBI" id="CHEBI:17790"/>
        <dbReference type="ChEBI" id="CHEBI:29973"/>
        <dbReference type="ChEBI" id="CHEBI:82795"/>
        <dbReference type="EC" id="3.1.1.61"/>
    </reaction>
</comment>
<dbReference type="AlphaFoldDB" id="A0A0E9MWD4"/>
<keyword evidence="4" id="KW-0145">Chemotaxis</keyword>
<feature type="domain" description="CheB-type methylesterase" evidence="5">
    <location>
        <begin position="5"/>
        <end position="191"/>
    </location>
</feature>
<feature type="active site" evidence="4">
    <location>
        <position position="44"/>
    </location>
</feature>
<dbReference type="RefSeq" id="WP_046367662.1">
    <property type="nucleotide sequence ID" value="NZ_BBWV01000001.1"/>
</dbReference>
<dbReference type="GO" id="GO:0006935">
    <property type="term" value="P:chemotaxis"/>
    <property type="evidence" value="ECO:0007669"/>
    <property type="project" value="UniProtKB-UniRule"/>
</dbReference>
<dbReference type="CDD" id="cd16433">
    <property type="entry name" value="CheB"/>
    <property type="match status" value="1"/>
</dbReference>
<evidence type="ECO:0000313" key="6">
    <source>
        <dbReference type="EMBL" id="GAO41879.1"/>
    </source>
</evidence>
<keyword evidence="7" id="KW-1185">Reference proteome</keyword>
<dbReference type="InterPro" id="IPR035909">
    <property type="entry name" value="CheB_C"/>
</dbReference>
<dbReference type="Pfam" id="PF01339">
    <property type="entry name" value="CheB_methylest"/>
    <property type="match status" value="1"/>
</dbReference>
<gene>
    <name evidence="6" type="ORF">FPE01S_01_08940</name>
</gene>
<dbReference type="GO" id="GO:0000156">
    <property type="term" value="F:phosphorelay response regulator activity"/>
    <property type="evidence" value="ECO:0007669"/>
    <property type="project" value="InterPro"/>
</dbReference>
<comment type="caution">
    <text evidence="6">The sequence shown here is derived from an EMBL/GenBank/DDBJ whole genome shotgun (WGS) entry which is preliminary data.</text>
</comment>
<keyword evidence="1 4" id="KW-0378">Hydrolase</keyword>
<evidence type="ECO:0000259" key="5">
    <source>
        <dbReference type="PROSITE" id="PS50122"/>
    </source>
</evidence>
<dbReference type="OrthoDB" id="1524092at2"/>
<protein>
    <recommendedName>
        <fullName evidence="2">protein-glutamate methylesterase</fullName>
        <ecNumber evidence="2">3.1.1.61</ecNumber>
    </recommendedName>
</protein>
<evidence type="ECO:0000256" key="1">
    <source>
        <dbReference type="ARBA" id="ARBA00022801"/>
    </source>
</evidence>
<accession>A0A0E9MWD4</accession>
<organism evidence="6 7">
    <name type="scientific">Flavihumibacter petaseus NBRC 106054</name>
    <dbReference type="NCBI Taxonomy" id="1220578"/>
    <lineage>
        <taxon>Bacteria</taxon>
        <taxon>Pseudomonadati</taxon>
        <taxon>Bacteroidota</taxon>
        <taxon>Chitinophagia</taxon>
        <taxon>Chitinophagales</taxon>
        <taxon>Chitinophagaceae</taxon>
        <taxon>Flavihumibacter</taxon>
    </lineage>
</organism>
<dbReference type="PANTHER" id="PTHR42872:SF3">
    <property type="entry name" value="PROTEIN-GLUTAMATE METHYLESTERASE_PROTEIN-GLUTAMINE GLUTAMINASE 1"/>
    <property type="match status" value="1"/>
</dbReference>
<name>A0A0E9MWD4_9BACT</name>
<dbReference type="STRING" id="1220578.FPE01S_01_08940"/>
<dbReference type="Gene3D" id="3.40.50.180">
    <property type="entry name" value="Methylesterase CheB, C-terminal domain"/>
    <property type="match status" value="1"/>
</dbReference>
<reference evidence="6 7" key="1">
    <citation type="submission" date="2015-04" db="EMBL/GenBank/DDBJ databases">
        <title>Whole genome shotgun sequence of Flavihumibacter petaseus NBRC 106054.</title>
        <authorList>
            <person name="Miyazawa S."/>
            <person name="Hosoyama A."/>
            <person name="Hashimoto M."/>
            <person name="Noguchi M."/>
            <person name="Tsuchikane K."/>
            <person name="Ohji S."/>
            <person name="Yamazoe A."/>
            <person name="Ichikawa N."/>
            <person name="Kimura A."/>
            <person name="Fujita N."/>
        </authorList>
    </citation>
    <scope>NUCLEOTIDE SEQUENCE [LARGE SCALE GENOMIC DNA]</scope>
    <source>
        <strain evidence="6 7">NBRC 106054</strain>
    </source>
</reference>
<dbReference type="InterPro" id="IPR000673">
    <property type="entry name" value="Sig_transdc_resp-reg_Me-estase"/>
</dbReference>
<dbReference type="GO" id="GO:0008984">
    <property type="term" value="F:protein-glutamate methylesterase activity"/>
    <property type="evidence" value="ECO:0007669"/>
    <property type="project" value="UniProtKB-EC"/>
</dbReference>
<dbReference type="GO" id="GO:0005737">
    <property type="term" value="C:cytoplasm"/>
    <property type="evidence" value="ECO:0007669"/>
    <property type="project" value="InterPro"/>
</dbReference>
<feature type="active site" evidence="4">
    <location>
        <position position="17"/>
    </location>
</feature>
<evidence type="ECO:0000256" key="2">
    <source>
        <dbReference type="ARBA" id="ARBA00039140"/>
    </source>
</evidence>
<evidence type="ECO:0000313" key="7">
    <source>
        <dbReference type="Proteomes" id="UP000033121"/>
    </source>
</evidence>
<feature type="active site" evidence="4">
    <location>
        <position position="137"/>
    </location>
</feature>
<evidence type="ECO:0000256" key="4">
    <source>
        <dbReference type="PROSITE-ProRule" id="PRU00050"/>
    </source>
</evidence>